<organism evidence="1">
    <name type="scientific">marine sediment metagenome</name>
    <dbReference type="NCBI Taxonomy" id="412755"/>
    <lineage>
        <taxon>unclassified sequences</taxon>
        <taxon>metagenomes</taxon>
        <taxon>ecological metagenomes</taxon>
    </lineage>
</organism>
<dbReference type="EMBL" id="LAZR01000131">
    <property type="protein sequence ID" value="KKN88146.1"/>
    <property type="molecule type" value="Genomic_DNA"/>
</dbReference>
<evidence type="ECO:0000313" key="1">
    <source>
        <dbReference type="EMBL" id="KKN88146.1"/>
    </source>
</evidence>
<protein>
    <submittedName>
        <fullName evidence="1">Uncharacterized protein</fullName>
    </submittedName>
</protein>
<dbReference type="AlphaFoldDB" id="A0A0F9WPN3"/>
<gene>
    <name evidence="1" type="ORF">LCGC14_0252180</name>
</gene>
<sequence>MSKPPLILEIPQDEGDEFPDYVLIRQGSYARAYAYPPGDDASEIFLGYQEALAWVCRRADASEGPFGLDIRDEMIRRGILIEIPDHPLDPDMGIAMVLAWEKDA</sequence>
<accession>A0A0F9WPN3</accession>
<reference evidence="1" key="1">
    <citation type="journal article" date="2015" name="Nature">
        <title>Complex archaea that bridge the gap between prokaryotes and eukaryotes.</title>
        <authorList>
            <person name="Spang A."/>
            <person name="Saw J.H."/>
            <person name="Jorgensen S.L."/>
            <person name="Zaremba-Niedzwiedzka K."/>
            <person name="Martijn J."/>
            <person name="Lind A.E."/>
            <person name="van Eijk R."/>
            <person name="Schleper C."/>
            <person name="Guy L."/>
            <person name="Ettema T.J."/>
        </authorList>
    </citation>
    <scope>NUCLEOTIDE SEQUENCE</scope>
</reference>
<proteinExistence type="predicted"/>
<name>A0A0F9WPN3_9ZZZZ</name>
<comment type="caution">
    <text evidence="1">The sequence shown here is derived from an EMBL/GenBank/DDBJ whole genome shotgun (WGS) entry which is preliminary data.</text>
</comment>